<feature type="compositionally biased region" description="Low complexity" evidence="1">
    <location>
        <begin position="118"/>
        <end position="132"/>
    </location>
</feature>
<feature type="region of interest" description="Disordered" evidence="1">
    <location>
        <begin position="116"/>
        <end position="146"/>
    </location>
</feature>
<reference evidence="2 3" key="1">
    <citation type="submission" date="2017-04" db="EMBL/GenBank/DDBJ databases">
        <title>Complete genome of Campylobacter concisus ATCC 33237T and draft genomes for an additional eight well characterized C. concisus strains.</title>
        <authorList>
            <person name="Cornelius A.J."/>
            <person name="Miller W.G."/>
            <person name="Lastovica A.J."/>
            <person name="On S.L."/>
            <person name="French N.P."/>
            <person name="Vandenberg O."/>
            <person name="Biggs P.J."/>
        </authorList>
    </citation>
    <scope>NUCLEOTIDE SEQUENCE [LARGE SCALE GENOMIC DNA]</scope>
    <source>
        <strain evidence="2 3">CCUG 19995</strain>
    </source>
</reference>
<sequence>MAAVAGKVKSVTSDVIAIDKNDRVRVLNVDDEVYIGESIKGESQSASVTITAVDGSDISLNGYDTIWLDSSVVSADTSAENSIDTDALFRALLGENYAEILDQMNEKVEDMFAKTQPNEAENSSNSLESSENLAHKHSTNDEILSDSNELKVDNSYEHANFDATTIYIEIDNDLNKLS</sequence>
<gene>
    <name evidence="2" type="ORF">B9N65_06730</name>
</gene>
<evidence type="ECO:0000313" key="3">
    <source>
        <dbReference type="Proteomes" id="UP000196317"/>
    </source>
</evidence>
<evidence type="ECO:0000313" key="2">
    <source>
        <dbReference type="EMBL" id="OUT07312.1"/>
    </source>
</evidence>
<evidence type="ECO:0008006" key="4">
    <source>
        <dbReference type="Google" id="ProtNLM"/>
    </source>
</evidence>
<evidence type="ECO:0000256" key="1">
    <source>
        <dbReference type="SAM" id="MobiDB-lite"/>
    </source>
</evidence>
<dbReference type="Proteomes" id="UP000196317">
    <property type="component" value="Unassembled WGS sequence"/>
</dbReference>
<dbReference type="RefSeq" id="WP_087583313.1">
    <property type="nucleotide sequence ID" value="NZ_NDYN01000006.1"/>
</dbReference>
<protein>
    <recommendedName>
        <fullName evidence="4">Retention module-containing protein</fullName>
    </recommendedName>
</protein>
<organism evidence="2 3">
    <name type="scientific">Campylobacter concisus</name>
    <dbReference type="NCBI Taxonomy" id="199"/>
    <lineage>
        <taxon>Bacteria</taxon>
        <taxon>Pseudomonadati</taxon>
        <taxon>Campylobacterota</taxon>
        <taxon>Epsilonproteobacteria</taxon>
        <taxon>Campylobacterales</taxon>
        <taxon>Campylobacteraceae</taxon>
        <taxon>Campylobacter</taxon>
    </lineage>
</organism>
<comment type="caution">
    <text evidence="2">The sequence shown here is derived from an EMBL/GenBank/DDBJ whole genome shotgun (WGS) entry which is preliminary data.</text>
</comment>
<proteinExistence type="predicted"/>
<dbReference type="EMBL" id="NDYN01000006">
    <property type="protein sequence ID" value="OUT07312.1"/>
    <property type="molecule type" value="Genomic_DNA"/>
</dbReference>
<dbReference type="AlphaFoldDB" id="A0A1Y5MNS9"/>
<name>A0A1Y5MNS9_9BACT</name>
<accession>A0A1Y5MNS9</accession>